<protein>
    <submittedName>
        <fullName evidence="1">6125_t:CDS:1</fullName>
    </submittedName>
</protein>
<sequence>VRYPAGDLDNEIKKYEFAGFNINNRSIKVNPNEKIICEYYYIPGTNFLDL</sequence>
<organism evidence="1 2">
    <name type="scientific">Dentiscutata heterogama</name>
    <dbReference type="NCBI Taxonomy" id="1316150"/>
    <lineage>
        <taxon>Eukaryota</taxon>
        <taxon>Fungi</taxon>
        <taxon>Fungi incertae sedis</taxon>
        <taxon>Mucoromycota</taxon>
        <taxon>Glomeromycotina</taxon>
        <taxon>Glomeromycetes</taxon>
        <taxon>Diversisporales</taxon>
        <taxon>Gigasporaceae</taxon>
        <taxon>Dentiscutata</taxon>
    </lineage>
</organism>
<accession>A0ACA9R3Y0</accession>
<evidence type="ECO:0000313" key="2">
    <source>
        <dbReference type="Proteomes" id="UP000789702"/>
    </source>
</evidence>
<gene>
    <name evidence="1" type="ORF">DHETER_LOCUS16127</name>
</gene>
<dbReference type="EMBL" id="CAJVPU010059914">
    <property type="protein sequence ID" value="CAG8776124.1"/>
    <property type="molecule type" value="Genomic_DNA"/>
</dbReference>
<feature type="non-terminal residue" evidence="1">
    <location>
        <position position="50"/>
    </location>
</feature>
<feature type="non-terminal residue" evidence="1">
    <location>
        <position position="1"/>
    </location>
</feature>
<proteinExistence type="predicted"/>
<reference evidence="1" key="1">
    <citation type="submission" date="2021-06" db="EMBL/GenBank/DDBJ databases">
        <authorList>
            <person name="Kallberg Y."/>
            <person name="Tangrot J."/>
            <person name="Rosling A."/>
        </authorList>
    </citation>
    <scope>NUCLEOTIDE SEQUENCE</scope>
    <source>
        <strain evidence="1">IL203A</strain>
    </source>
</reference>
<comment type="caution">
    <text evidence="1">The sequence shown here is derived from an EMBL/GenBank/DDBJ whole genome shotgun (WGS) entry which is preliminary data.</text>
</comment>
<name>A0ACA9R3Y0_9GLOM</name>
<dbReference type="Proteomes" id="UP000789702">
    <property type="component" value="Unassembled WGS sequence"/>
</dbReference>
<keyword evidence="2" id="KW-1185">Reference proteome</keyword>
<evidence type="ECO:0000313" key="1">
    <source>
        <dbReference type="EMBL" id="CAG8776124.1"/>
    </source>
</evidence>